<dbReference type="PRINTS" id="PR00069">
    <property type="entry name" value="ALDKETRDTASE"/>
</dbReference>
<dbReference type="CDD" id="cd19071">
    <property type="entry name" value="AKR_AKR1-5-like"/>
    <property type="match status" value="1"/>
</dbReference>
<dbReference type="InterPro" id="IPR018170">
    <property type="entry name" value="Aldo/ket_reductase_CS"/>
</dbReference>
<dbReference type="FunFam" id="3.20.20.100:FF:000002">
    <property type="entry name" value="2,5-diketo-D-gluconic acid reductase A"/>
    <property type="match status" value="1"/>
</dbReference>
<evidence type="ECO:0000313" key="9">
    <source>
        <dbReference type="EMBL" id="MCG4617313.1"/>
    </source>
</evidence>
<proteinExistence type="inferred from homology"/>
<accession>A0AAJ1BAH4</accession>
<dbReference type="InterPro" id="IPR023210">
    <property type="entry name" value="NADP_OxRdtase_dom"/>
</dbReference>
<evidence type="ECO:0000256" key="1">
    <source>
        <dbReference type="ARBA" id="ARBA00007905"/>
    </source>
</evidence>
<dbReference type="RefSeq" id="WP_238127579.1">
    <property type="nucleotide sequence ID" value="NZ_JAGZVZ010000011.1"/>
</dbReference>
<comment type="caution">
    <text evidence="9">The sequence shown here is derived from an EMBL/GenBank/DDBJ whole genome shotgun (WGS) entry which is preliminary data.</text>
</comment>
<dbReference type="EMBL" id="JAKNHJ010000003">
    <property type="protein sequence ID" value="MCG4617313.1"/>
    <property type="molecule type" value="Genomic_DNA"/>
</dbReference>
<gene>
    <name evidence="9" type="ORF">L0M99_02210</name>
</gene>
<dbReference type="InterPro" id="IPR036812">
    <property type="entry name" value="NAD(P)_OxRdtase_dom_sf"/>
</dbReference>
<evidence type="ECO:0000256" key="6">
    <source>
        <dbReference type="PIRSR" id="PIRSR000097-3"/>
    </source>
</evidence>
<name>A0AAJ1BAH4_9ACTO</name>
<dbReference type="PANTHER" id="PTHR43827">
    <property type="entry name" value="2,5-DIKETO-D-GLUCONIC ACID REDUCTASE"/>
    <property type="match status" value="1"/>
</dbReference>
<feature type="active site" description="Proton donor" evidence="4">
    <location>
        <position position="53"/>
    </location>
</feature>
<dbReference type="PIRSF" id="PIRSF000097">
    <property type="entry name" value="AKR"/>
    <property type="match status" value="1"/>
</dbReference>
<comment type="similarity">
    <text evidence="1">Belongs to the aldo/keto reductase family.</text>
</comment>
<sequence>MSALSIPSVELSTGYQIPQFGFGTYKIAPEDCVDAVKYALDLGIRHIDTAQMYHNEAEVGRAIEESGIDRDEIFLTTKLNNDKHLPEDARKSFQQSLEDLRTDYVDLFLIHWPLPTLYGGDFVQTWRTLLEFQFDKTARTVGVSNFQINHLERLIAETGVTPAVNQVEIHPQFANNELRAFHSKHQIVTEAWSPLARGNVLGEEKVVAAASRLGKTPAQVVLRWGIERGDVLFPKSVHPDRIKENLDIFDFQLDEQAKADLDSLDKGEAGRSGSHPDTMDRL</sequence>
<feature type="domain" description="NADP-dependent oxidoreductase" evidence="8">
    <location>
        <begin position="22"/>
        <end position="265"/>
    </location>
</feature>
<dbReference type="GO" id="GO:0016616">
    <property type="term" value="F:oxidoreductase activity, acting on the CH-OH group of donors, NAD or NADP as acceptor"/>
    <property type="evidence" value="ECO:0007669"/>
    <property type="project" value="UniProtKB-ARBA"/>
</dbReference>
<dbReference type="Gene3D" id="3.20.20.100">
    <property type="entry name" value="NADP-dependent oxidoreductase domain"/>
    <property type="match status" value="1"/>
</dbReference>
<keyword evidence="2" id="KW-0521">NADP</keyword>
<dbReference type="AlphaFoldDB" id="A0AAJ1BAH4"/>
<evidence type="ECO:0000313" key="10">
    <source>
        <dbReference type="Proteomes" id="UP001200537"/>
    </source>
</evidence>
<organism evidence="9 10">
    <name type="scientific">Varibaculum cambriense</name>
    <dbReference type="NCBI Taxonomy" id="184870"/>
    <lineage>
        <taxon>Bacteria</taxon>
        <taxon>Bacillati</taxon>
        <taxon>Actinomycetota</taxon>
        <taxon>Actinomycetes</taxon>
        <taxon>Actinomycetales</taxon>
        <taxon>Actinomycetaceae</taxon>
        <taxon>Varibaculum</taxon>
    </lineage>
</organism>
<dbReference type="PANTHER" id="PTHR43827:SF3">
    <property type="entry name" value="NADP-DEPENDENT OXIDOREDUCTASE DOMAIN-CONTAINING PROTEIN"/>
    <property type="match status" value="1"/>
</dbReference>
<dbReference type="Pfam" id="PF00248">
    <property type="entry name" value="Aldo_ket_red"/>
    <property type="match status" value="1"/>
</dbReference>
<evidence type="ECO:0000256" key="2">
    <source>
        <dbReference type="ARBA" id="ARBA00022857"/>
    </source>
</evidence>
<evidence type="ECO:0000259" key="8">
    <source>
        <dbReference type="Pfam" id="PF00248"/>
    </source>
</evidence>
<protein>
    <submittedName>
        <fullName evidence="9">Aldo/keto reductase</fullName>
    </submittedName>
</protein>
<dbReference type="SUPFAM" id="SSF51430">
    <property type="entry name" value="NAD(P)-linked oxidoreductase"/>
    <property type="match status" value="1"/>
</dbReference>
<reference evidence="9" key="1">
    <citation type="submission" date="2022-01" db="EMBL/GenBank/DDBJ databases">
        <title>Collection of gut derived symbiotic bacterial strains cultured from healthy donors.</title>
        <authorList>
            <person name="Lin H."/>
            <person name="Kohout C."/>
            <person name="Waligurski E."/>
            <person name="Pamer E.G."/>
        </authorList>
    </citation>
    <scope>NUCLEOTIDE SEQUENCE</scope>
    <source>
        <strain evidence="9">DFI.7.46</strain>
    </source>
</reference>
<feature type="binding site" evidence="5">
    <location>
        <position position="111"/>
    </location>
    <ligand>
        <name>substrate</name>
    </ligand>
</feature>
<evidence type="ECO:0000256" key="4">
    <source>
        <dbReference type="PIRSR" id="PIRSR000097-1"/>
    </source>
</evidence>
<dbReference type="InterPro" id="IPR020471">
    <property type="entry name" value="AKR"/>
</dbReference>
<evidence type="ECO:0000256" key="7">
    <source>
        <dbReference type="SAM" id="MobiDB-lite"/>
    </source>
</evidence>
<feature type="site" description="Lowers pKa of active site Tyr" evidence="6">
    <location>
        <position position="78"/>
    </location>
</feature>
<keyword evidence="3" id="KW-0560">Oxidoreductase</keyword>
<dbReference type="Proteomes" id="UP001200537">
    <property type="component" value="Unassembled WGS sequence"/>
</dbReference>
<feature type="region of interest" description="Disordered" evidence="7">
    <location>
        <begin position="261"/>
        <end position="282"/>
    </location>
</feature>
<evidence type="ECO:0000256" key="5">
    <source>
        <dbReference type="PIRSR" id="PIRSR000097-2"/>
    </source>
</evidence>
<dbReference type="PROSITE" id="PS00062">
    <property type="entry name" value="ALDOKETO_REDUCTASE_2"/>
    <property type="match status" value="1"/>
</dbReference>
<evidence type="ECO:0000256" key="3">
    <source>
        <dbReference type="ARBA" id="ARBA00023002"/>
    </source>
</evidence>